<evidence type="ECO:0000313" key="6">
    <source>
        <dbReference type="Proteomes" id="UP000294952"/>
    </source>
</evidence>
<dbReference type="EMBL" id="LAUZ02000008">
    <property type="protein sequence ID" value="KKF02631.1"/>
    <property type="molecule type" value="Genomic_DNA"/>
</dbReference>
<keyword evidence="1" id="KW-0472">Membrane</keyword>
<dbReference type="OrthoDB" id="244933at2"/>
<dbReference type="PATRIC" id="fig|1807.13.peg.1103"/>
<reference evidence="4 6" key="2">
    <citation type="submission" date="2019-01" db="EMBL/GenBank/DDBJ databases">
        <title>High-quality-draft genome sequences of five non-tuberculosis mycobacteriaceae isolated from a nosocomial environment.</title>
        <authorList>
            <person name="Tiago I."/>
            <person name="Alarico S."/>
            <person name="Pereira S.G."/>
            <person name="Coelho C."/>
            <person name="Maranha A."/>
            <person name="Empadinhas N."/>
        </authorList>
    </citation>
    <scope>NUCLEOTIDE SEQUENCE [LARGE SCALE GENOMIC DNA]</scope>
    <source>
        <strain evidence="4 6">22DIII</strain>
    </source>
</reference>
<keyword evidence="5" id="KW-1185">Reference proteome</keyword>
<feature type="transmembrane region" description="Helical" evidence="1">
    <location>
        <begin position="167"/>
        <end position="187"/>
    </location>
</feature>
<feature type="transmembrane region" description="Helical" evidence="1">
    <location>
        <begin position="38"/>
        <end position="58"/>
    </location>
</feature>
<feature type="chain" id="PRO_5042679517" description="YrhK domain-containing protein" evidence="2">
    <location>
        <begin position="25"/>
        <end position="195"/>
    </location>
</feature>
<comment type="caution">
    <text evidence="3">The sequence shown here is derived from an EMBL/GenBank/DDBJ whole genome shotgun (WGS) entry which is preliminary data.</text>
</comment>
<feature type="transmembrane region" description="Helical" evidence="1">
    <location>
        <begin position="70"/>
        <end position="94"/>
    </location>
</feature>
<protein>
    <recommendedName>
        <fullName evidence="7">YrhK domain-containing protein</fullName>
    </recommendedName>
</protein>
<dbReference type="Proteomes" id="UP000294952">
    <property type="component" value="Unassembled WGS sequence"/>
</dbReference>
<keyword evidence="1" id="KW-0812">Transmembrane</keyword>
<dbReference type="AlphaFoldDB" id="A0A0M2K618"/>
<proteinExistence type="predicted"/>
<feature type="transmembrane region" description="Helical" evidence="1">
    <location>
        <begin position="106"/>
        <end position="127"/>
    </location>
</feature>
<sequence>MRVAATLSAQCWLFVVGSSLFALATAPGVPAWLGAGGANLLCFCGSWFFTTAAGIQLLRSNRTDRAEWSSAAVQLVGTLLFNVSTGASVLAHAVASERHYVWVPDVAGSTAFLVSGVLGVVATGALIDLRSRDWWAAAVNMVGCVAFGVSAAAAFVRATGVTEDERLANLGTFTGALCFLAAALMLLPGQAASRA</sequence>
<feature type="signal peptide" evidence="2">
    <location>
        <begin position="1"/>
        <end position="24"/>
    </location>
</feature>
<dbReference type="Proteomes" id="UP000034150">
    <property type="component" value="Unassembled WGS sequence"/>
</dbReference>
<evidence type="ECO:0000313" key="5">
    <source>
        <dbReference type="Proteomes" id="UP000034150"/>
    </source>
</evidence>
<reference evidence="3 5" key="1">
    <citation type="submission" date="2015-04" db="EMBL/GenBank/DDBJ databases">
        <title>Genome sequence of Mycobacterium obuense UC1.</title>
        <authorList>
            <person name="Greninger A.L."/>
            <person name="Cunningham G."/>
            <person name="Chiu C.Y."/>
            <person name="Miller S."/>
        </authorList>
    </citation>
    <scope>NUCLEOTIDE SEQUENCE [LARGE SCALE GENOMIC DNA]</scope>
    <source>
        <strain evidence="3 5">UC1</strain>
    </source>
</reference>
<dbReference type="EMBL" id="SDLP01000002">
    <property type="protein sequence ID" value="TDL09722.1"/>
    <property type="molecule type" value="Genomic_DNA"/>
</dbReference>
<accession>A0A0M2K618</accession>
<evidence type="ECO:0000313" key="3">
    <source>
        <dbReference type="EMBL" id="KKF02631.1"/>
    </source>
</evidence>
<organism evidence="3 5">
    <name type="scientific">Mycolicibacterium obuense</name>
    <dbReference type="NCBI Taxonomy" id="1807"/>
    <lineage>
        <taxon>Bacteria</taxon>
        <taxon>Bacillati</taxon>
        <taxon>Actinomycetota</taxon>
        <taxon>Actinomycetes</taxon>
        <taxon>Mycobacteriales</taxon>
        <taxon>Mycobacteriaceae</taxon>
        <taxon>Mycolicibacterium</taxon>
    </lineage>
</organism>
<keyword evidence="2" id="KW-0732">Signal</keyword>
<dbReference type="STRING" id="1807.MOBUDSM44075_05338"/>
<evidence type="ECO:0000313" key="4">
    <source>
        <dbReference type="EMBL" id="TDL09722.1"/>
    </source>
</evidence>
<evidence type="ECO:0008006" key="7">
    <source>
        <dbReference type="Google" id="ProtNLM"/>
    </source>
</evidence>
<feature type="transmembrane region" description="Helical" evidence="1">
    <location>
        <begin position="134"/>
        <end position="155"/>
    </location>
</feature>
<evidence type="ECO:0000256" key="2">
    <source>
        <dbReference type="SAM" id="SignalP"/>
    </source>
</evidence>
<name>A0A0M2K618_9MYCO</name>
<keyword evidence="1" id="KW-1133">Transmembrane helix</keyword>
<gene>
    <name evidence="4" type="ORF">EUA04_07060</name>
    <name evidence="3" type="ORF">WN67_07345</name>
</gene>
<evidence type="ECO:0000256" key="1">
    <source>
        <dbReference type="SAM" id="Phobius"/>
    </source>
</evidence>